<keyword evidence="2" id="KW-0805">Transcription regulation</keyword>
<evidence type="ECO:0000256" key="3">
    <source>
        <dbReference type="ARBA" id="ARBA00023125"/>
    </source>
</evidence>
<comment type="similarity">
    <text evidence="1">Belongs to the LysR transcriptional regulatory family.</text>
</comment>
<keyword evidence="4" id="KW-0010">Activator</keyword>
<name>A0A9X2XAY0_9HYPH</name>
<dbReference type="RefSeq" id="WP_261516937.1">
    <property type="nucleotide sequence ID" value="NZ_JAODNV010000022.1"/>
</dbReference>
<evidence type="ECO:0000259" key="6">
    <source>
        <dbReference type="PROSITE" id="PS50931"/>
    </source>
</evidence>
<protein>
    <submittedName>
        <fullName evidence="7">LysR substrate-binding domain-containing protein</fullName>
    </submittedName>
</protein>
<keyword evidence="8" id="KW-1185">Reference proteome</keyword>
<dbReference type="Pfam" id="PF03466">
    <property type="entry name" value="LysR_substrate"/>
    <property type="match status" value="1"/>
</dbReference>
<dbReference type="Gene3D" id="1.10.10.10">
    <property type="entry name" value="Winged helix-like DNA-binding domain superfamily/Winged helix DNA-binding domain"/>
    <property type="match status" value="1"/>
</dbReference>
<proteinExistence type="inferred from homology"/>
<dbReference type="FunFam" id="1.10.10.10:FF:000001">
    <property type="entry name" value="LysR family transcriptional regulator"/>
    <property type="match status" value="1"/>
</dbReference>
<sequence length="310" mass="33755">MDIRRLRFFITIVDNGSITRAADVLHIAQPALSQHVATLEAHFGKKLLIRAQQGVSMTDAGKVLYRHAQTVLRQIAQAEADVLSAGELLTGPVSVGLVPFSSAGTISVDLITEARARYPGILLQVTESVSQPYSQMLMNGRLEMALMHGTGPIKGIKFEKMLREEFFLVLPEDLATNLGGETVAVAQLEPLPFLLPPPYNFVRRAIDMAFLRRRIKLRVVAEIDSVRTLSRAVHAGIGATIMPRAIADRIALEGDSIVIKKVTNPVIGEVLSLCTAEHFPLSEPATAIRDLTAELTKRLLAPKNDSLVSA</sequence>
<feature type="domain" description="HTH lysR-type" evidence="6">
    <location>
        <begin position="1"/>
        <end position="58"/>
    </location>
</feature>
<dbReference type="PANTHER" id="PTHR30293">
    <property type="entry name" value="TRANSCRIPTIONAL REGULATORY PROTEIN NAC-RELATED"/>
    <property type="match status" value="1"/>
</dbReference>
<dbReference type="PROSITE" id="PS50931">
    <property type="entry name" value="HTH_LYSR"/>
    <property type="match status" value="1"/>
</dbReference>
<accession>A0A9X2XAY0</accession>
<dbReference type="GO" id="GO:0003677">
    <property type="term" value="F:DNA binding"/>
    <property type="evidence" value="ECO:0007669"/>
    <property type="project" value="UniProtKB-KW"/>
</dbReference>
<dbReference type="Gene3D" id="3.40.190.290">
    <property type="match status" value="1"/>
</dbReference>
<dbReference type="InterPro" id="IPR005119">
    <property type="entry name" value="LysR_subst-bd"/>
</dbReference>
<dbReference type="GO" id="GO:2000142">
    <property type="term" value="P:regulation of DNA-templated transcription initiation"/>
    <property type="evidence" value="ECO:0007669"/>
    <property type="project" value="TreeGrafter"/>
</dbReference>
<dbReference type="PRINTS" id="PR00039">
    <property type="entry name" value="HTHLYSR"/>
</dbReference>
<dbReference type="GO" id="GO:0003700">
    <property type="term" value="F:DNA-binding transcription factor activity"/>
    <property type="evidence" value="ECO:0007669"/>
    <property type="project" value="InterPro"/>
</dbReference>
<dbReference type="AlphaFoldDB" id="A0A9X2XAY0"/>
<dbReference type="InterPro" id="IPR000847">
    <property type="entry name" value="LysR_HTH_N"/>
</dbReference>
<evidence type="ECO:0000256" key="5">
    <source>
        <dbReference type="ARBA" id="ARBA00023163"/>
    </source>
</evidence>
<keyword evidence="3" id="KW-0238">DNA-binding</keyword>
<dbReference type="InterPro" id="IPR036388">
    <property type="entry name" value="WH-like_DNA-bd_sf"/>
</dbReference>
<evidence type="ECO:0000256" key="4">
    <source>
        <dbReference type="ARBA" id="ARBA00023159"/>
    </source>
</evidence>
<organism evidence="7 8">
    <name type="scientific">Chelativorans petroleitrophicus</name>
    <dbReference type="NCBI Taxonomy" id="2975484"/>
    <lineage>
        <taxon>Bacteria</taxon>
        <taxon>Pseudomonadati</taxon>
        <taxon>Pseudomonadota</taxon>
        <taxon>Alphaproteobacteria</taxon>
        <taxon>Hyphomicrobiales</taxon>
        <taxon>Phyllobacteriaceae</taxon>
        <taxon>Chelativorans</taxon>
    </lineage>
</organism>
<dbReference type="EMBL" id="JAODNV010000022">
    <property type="protein sequence ID" value="MCT8991983.1"/>
    <property type="molecule type" value="Genomic_DNA"/>
</dbReference>
<dbReference type="SUPFAM" id="SSF46785">
    <property type="entry name" value="Winged helix' DNA-binding domain"/>
    <property type="match status" value="1"/>
</dbReference>
<evidence type="ECO:0000313" key="8">
    <source>
        <dbReference type="Proteomes" id="UP001149009"/>
    </source>
</evidence>
<comment type="caution">
    <text evidence="7">The sequence shown here is derived from an EMBL/GenBank/DDBJ whole genome shotgun (WGS) entry which is preliminary data.</text>
</comment>
<evidence type="ECO:0000256" key="2">
    <source>
        <dbReference type="ARBA" id="ARBA00023015"/>
    </source>
</evidence>
<dbReference type="InterPro" id="IPR036390">
    <property type="entry name" value="WH_DNA-bd_sf"/>
</dbReference>
<dbReference type="Proteomes" id="UP001149009">
    <property type="component" value="Unassembled WGS sequence"/>
</dbReference>
<evidence type="ECO:0000313" key="7">
    <source>
        <dbReference type="EMBL" id="MCT8991983.1"/>
    </source>
</evidence>
<dbReference type="SUPFAM" id="SSF53850">
    <property type="entry name" value="Periplasmic binding protein-like II"/>
    <property type="match status" value="1"/>
</dbReference>
<dbReference type="PANTHER" id="PTHR30293:SF0">
    <property type="entry name" value="NITROGEN ASSIMILATION REGULATORY PROTEIN NAC"/>
    <property type="match status" value="1"/>
</dbReference>
<evidence type="ECO:0000256" key="1">
    <source>
        <dbReference type="ARBA" id="ARBA00009437"/>
    </source>
</evidence>
<gene>
    <name evidence="7" type="ORF">NYR54_17090</name>
</gene>
<reference evidence="7" key="1">
    <citation type="submission" date="2022-08" db="EMBL/GenBank/DDBJ databases">
        <title>Chelativorans sichuanense sp. nov., a paraffin oil-degrading bacterium isolated from a mixture of oil-based drill cuttings and paddy soil.</title>
        <authorList>
            <person name="Yu J."/>
            <person name="Liu H."/>
            <person name="Chen Q."/>
        </authorList>
    </citation>
    <scope>NUCLEOTIDE SEQUENCE</scope>
    <source>
        <strain evidence="7">SCAU 2101</strain>
    </source>
</reference>
<dbReference type="Pfam" id="PF00126">
    <property type="entry name" value="HTH_1"/>
    <property type="match status" value="1"/>
</dbReference>
<keyword evidence="5" id="KW-0804">Transcription</keyword>